<sequence>MAPQCVHPSSNLSPEKAYLSLIKSGTPTTPTVLMDIYDQLRPIVPAFLLGEWAGGDFDTGHPVTRALKRINWAGKTFRSTEDVDPIVVHGEGGARIVLETYGNARIREVKFRGVVSAAMIYDNKPIIDHFRYVDEDTVAGMMDLKDGPPGYHFYLTRYRGTTSTQRSRL</sequence>
<evidence type="ECO:0000313" key="3">
    <source>
        <dbReference type="EMBL" id="KAJ7213854.1"/>
    </source>
</evidence>
<organism evidence="3 4">
    <name type="scientific">Mycena pura</name>
    <dbReference type="NCBI Taxonomy" id="153505"/>
    <lineage>
        <taxon>Eukaryota</taxon>
        <taxon>Fungi</taxon>
        <taxon>Dikarya</taxon>
        <taxon>Basidiomycota</taxon>
        <taxon>Agaricomycotina</taxon>
        <taxon>Agaricomycetes</taxon>
        <taxon>Agaricomycetidae</taxon>
        <taxon>Agaricales</taxon>
        <taxon>Marasmiineae</taxon>
        <taxon>Mycenaceae</taxon>
        <taxon>Mycena</taxon>
    </lineage>
</organism>
<dbReference type="Gene3D" id="2.40.128.580">
    <property type="entry name" value="GXWXG domain"/>
    <property type="match status" value="1"/>
</dbReference>
<dbReference type="Pfam" id="PF14231">
    <property type="entry name" value="GXWXG"/>
    <property type="match status" value="1"/>
</dbReference>
<proteinExistence type="predicted"/>
<protein>
    <submittedName>
        <fullName evidence="3">Uncharacterized protein</fullName>
    </submittedName>
</protein>
<evidence type="ECO:0000259" key="1">
    <source>
        <dbReference type="Pfam" id="PF14231"/>
    </source>
</evidence>
<evidence type="ECO:0000259" key="2">
    <source>
        <dbReference type="Pfam" id="PF14232"/>
    </source>
</evidence>
<dbReference type="EMBL" id="JARJCW010000020">
    <property type="protein sequence ID" value="KAJ7213854.1"/>
    <property type="molecule type" value="Genomic_DNA"/>
</dbReference>
<dbReference type="Pfam" id="PF14232">
    <property type="entry name" value="DUF4334"/>
    <property type="match status" value="1"/>
</dbReference>
<dbReference type="Proteomes" id="UP001219525">
    <property type="component" value="Unassembled WGS sequence"/>
</dbReference>
<evidence type="ECO:0000313" key="4">
    <source>
        <dbReference type="Proteomes" id="UP001219525"/>
    </source>
</evidence>
<accession>A0AAD6VLV9</accession>
<dbReference type="InterPro" id="IPR025951">
    <property type="entry name" value="GXWXG_dom"/>
</dbReference>
<dbReference type="InterPro" id="IPR025568">
    <property type="entry name" value="DUF4334"/>
</dbReference>
<name>A0AAD6VLV9_9AGAR</name>
<reference evidence="3" key="1">
    <citation type="submission" date="2023-03" db="EMBL/GenBank/DDBJ databases">
        <title>Massive genome expansion in bonnet fungi (Mycena s.s.) driven by repeated elements and novel gene families across ecological guilds.</title>
        <authorList>
            <consortium name="Lawrence Berkeley National Laboratory"/>
            <person name="Harder C.B."/>
            <person name="Miyauchi S."/>
            <person name="Viragh M."/>
            <person name="Kuo A."/>
            <person name="Thoen E."/>
            <person name="Andreopoulos B."/>
            <person name="Lu D."/>
            <person name="Skrede I."/>
            <person name="Drula E."/>
            <person name="Henrissat B."/>
            <person name="Morin E."/>
            <person name="Kohler A."/>
            <person name="Barry K."/>
            <person name="LaButti K."/>
            <person name="Morin E."/>
            <person name="Salamov A."/>
            <person name="Lipzen A."/>
            <person name="Mereny Z."/>
            <person name="Hegedus B."/>
            <person name="Baldrian P."/>
            <person name="Stursova M."/>
            <person name="Weitz H."/>
            <person name="Taylor A."/>
            <person name="Grigoriev I.V."/>
            <person name="Nagy L.G."/>
            <person name="Martin F."/>
            <person name="Kauserud H."/>
        </authorList>
    </citation>
    <scope>NUCLEOTIDE SEQUENCE</scope>
    <source>
        <strain evidence="3">9144</strain>
    </source>
</reference>
<keyword evidence="4" id="KW-1185">Reference proteome</keyword>
<dbReference type="AlphaFoldDB" id="A0AAD6VLV9"/>
<comment type="caution">
    <text evidence="3">The sequence shown here is derived from an EMBL/GenBank/DDBJ whole genome shotgun (WGS) entry which is preliminary data.</text>
</comment>
<gene>
    <name evidence="3" type="ORF">GGX14DRAFT_444269</name>
</gene>
<feature type="domain" description="DUF4334" evidence="2">
    <location>
        <begin position="102"/>
        <end position="157"/>
    </location>
</feature>
<feature type="domain" description="GXWXG" evidence="1">
    <location>
        <begin position="36"/>
        <end position="92"/>
    </location>
</feature>